<keyword evidence="11" id="KW-1185">Reference proteome</keyword>
<feature type="transmembrane region" description="Helical" evidence="9">
    <location>
        <begin position="12"/>
        <end position="35"/>
    </location>
</feature>
<keyword evidence="4" id="KW-1003">Cell membrane</keyword>
<keyword evidence="7 9" id="KW-1133">Transmembrane helix</keyword>
<evidence type="ECO:0000313" key="11">
    <source>
        <dbReference type="Proteomes" id="UP000196573"/>
    </source>
</evidence>
<evidence type="ECO:0000256" key="3">
    <source>
        <dbReference type="ARBA" id="ARBA00022448"/>
    </source>
</evidence>
<dbReference type="Pfam" id="PF01235">
    <property type="entry name" value="Na_Ala_symp"/>
    <property type="match status" value="1"/>
</dbReference>
<evidence type="ECO:0000256" key="7">
    <source>
        <dbReference type="ARBA" id="ARBA00022989"/>
    </source>
</evidence>
<evidence type="ECO:0000256" key="2">
    <source>
        <dbReference type="ARBA" id="ARBA00009261"/>
    </source>
</evidence>
<dbReference type="PROSITE" id="PS00873">
    <property type="entry name" value="NA_ALANINE_SYMP"/>
    <property type="match status" value="1"/>
</dbReference>
<dbReference type="Proteomes" id="UP000196573">
    <property type="component" value="Unassembled WGS sequence"/>
</dbReference>
<dbReference type="RefSeq" id="WP_087111860.1">
    <property type="nucleotide sequence ID" value="NZ_CBCSCN010000010.1"/>
</dbReference>
<feature type="transmembrane region" description="Helical" evidence="9">
    <location>
        <begin position="407"/>
        <end position="430"/>
    </location>
</feature>
<dbReference type="GO" id="GO:0005886">
    <property type="term" value="C:plasma membrane"/>
    <property type="evidence" value="ECO:0007669"/>
    <property type="project" value="UniProtKB-SubCell"/>
</dbReference>
<feature type="transmembrane region" description="Helical" evidence="9">
    <location>
        <begin position="297"/>
        <end position="320"/>
    </location>
</feature>
<evidence type="ECO:0000256" key="4">
    <source>
        <dbReference type="ARBA" id="ARBA00022475"/>
    </source>
</evidence>
<dbReference type="Gene3D" id="1.20.1740.10">
    <property type="entry name" value="Amino acid/polyamine transporter I"/>
    <property type="match status" value="1"/>
</dbReference>
<organism evidence="10 11">
    <name type="scientific">Parendozoicomonas haliclonae</name>
    <dbReference type="NCBI Taxonomy" id="1960125"/>
    <lineage>
        <taxon>Bacteria</taxon>
        <taxon>Pseudomonadati</taxon>
        <taxon>Pseudomonadota</taxon>
        <taxon>Gammaproteobacteria</taxon>
        <taxon>Oceanospirillales</taxon>
        <taxon>Endozoicomonadaceae</taxon>
        <taxon>Parendozoicomonas</taxon>
    </lineage>
</organism>
<dbReference type="FunFam" id="1.20.1740.10:FF:000004">
    <property type="entry name" value="Sodium:alanine symporter family protein"/>
    <property type="match status" value="1"/>
</dbReference>
<gene>
    <name evidence="10" type="primary">alsT_3</name>
    <name evidence="10" type="ORF">EHSB41UT_03288</name>
</gene>
<evidence type="ECO:0000256" key="5">
    <source>
        <dbReference type="ARBA" id="ARBA00022692"/>
    </source>
</evidence>
<keyword evidence="3 9" id="KW-0813">Transport</keyword>
<feature type="transmembrane region" description="Helical" evidence="9">
    <location>
        <begin position="138"/>
        <end position="159"/>
    </location>
</feature>
<feature type="transmembrane region" description="Helical" evidence="9">
    <location>
        <begin position="383"/>
        <end position="401"/>
    </location>
</feature>
<comment type="similarity">
    <text evidence="2 9">Belongs to the alanine or glycine:cation symporter (AGCS) (TC 2.A.25) family.</text>
</comment>
<sequence length="501" mass="53878">MSEFISAVNGVIWGNVLVYLLLGAGLYFTVASRFVQLRRFGFSFKYMLNSRSTSEDHHISSFQAFCTSLAARVGTGNLAGVAVAIYTGGPGAIFWMWLIALLGMSTSFVENTLAQIYKSNKHDGTYYGGPAYYIEKAMGIRWLGIAFSISLIIAFGFAFNSVQSNSIAAALSTYDIPPLGVGIALAVVTAMIIFGGIRSISRFAEMVVPFMALLYIVIALVVMVMNIAELPAVFALIFKSAFGLESAVGGGAGYLVSQAIQQGVTRGLFSNEAGMGSGPNAAATATPVPHHPATQGLLGMVGVFVDTIVICSATAAIILLSGQLDPTSGVTGINLTQQALSSQIGAIGHHLIALAILLFAFTSVIANYYYGESNLRFICNKEPVIMVFRVLVLGMVVWGAVGELPLVWSFADMSMGIMALINLVAIIWLARHVFPVLKDFDEQIDAGLQPEFDRKKFPFLDKTMDQDVWDSEEEESCRKLDQGYNCICSNCNPIEKAEKAS</sequence>
<evidence type="ECO:0000256" key="6">
    <source>
        <dbReference type="ARBA" id="ARBA00022847"/>
    </source>
</evidence>
<dbReference type="NCBIfam" id="TIGR00835">
    <property type="entry name" value="agcS"/>
    <property type="match status" value="1"/>
</dbReference>
<dbReference type="InterPro" id="IPR001463">
    <property type="entry name" value="Na/Ala_symport"/>
</dbReference>
<evidence type="ECO:0000256" key="9">
    <source>
        <dbReference type="RuleBase" id="RU363064"/>
    </source>
</evidence>
<protein>
    <submittedName>
        <fullName evidence="10">Amino-acid carrier protein AlsT</fullName>
    </submittedName>
</protein>
<dbReference type="AlphaFoldDB" id="A0A1X7AMI3"/>
<accession>A0A1X7AMI3</accession>
<dbReference type="OrthoDB" id="9806926at2"/>
<feature type="transmembrane region" description="Helical" evidence="9">
    <location>
        <begin position="69"/>
        <end position="88"/>
    </location>
</feature>
<dbReference type="PANTHER" id="PTHR30330">
    <property type="entry name" value="AGSS FAMILY TRANSPORTER, SODIUM-ALANINE"/>
    <property type="match status" value="1"/>
</dbReference>
<feature type="transmembrane region" description="Helical" evidence="9">
    <location>
        <begin position="179"/>
        <end position="200"/>
    </location>
</feature>
<evidence type="ECO:0000313" key="10">
    <source>
        <dbReference type="EMBL" id="SMA49490.1"/>
    </source>
</evidence>
<evidence type="ECO:0000256" key="8">
    <source>
        <dbReference type="ARBA" id="ARBA00023136"/>
    </source>
</evidence>
<keyword evidence="6 9" id="KW-0769">Symport</keyword>
<dbReference type="PRINTS" id="PR00175">
    <property type="entry name" value="NAALASMPORT"/>
</dbReference>
<dbReference type="GO" id="GO:0005283">
    <property type="term" value="F:amino acid:sodium symporter activity"/>
    <property type="evidence" value="ECO:0007669"/>
    <property type="project" value="InterPro"/>
</dbReference>
<keyword evidence="8 9" id="KW-0472">Membrane</keyword>
<dbReference type="PANTHER" id="PTHR30330:SF1">
    <property type="entry name" value="AMINO-ACID CARRIER PROTEIN ALST"/>
    <property type="match status" value="1"/>
</dbReference>
<feature type="transmembrane region" description="Helical" evidence="9">
    <location>
        <begin position="351"/>
        <end position="371"/>
    </location>
</feature>
<evidence type="ECO:0000256" key="1">
    <source>
        <dbReference type="ARBA" id="ARBA00004651"/>
    </source>
</evidence>
<feature type="transmembrane region" description="Helical" evidence="9">
    <location>
        <begin position="207"/>
        <end position="228"/>
    </location>
</feature>
<dbReference type="EMBL" id="FWPT01000008">
    <property type="protein sequence ID" value="SMA49490.1"/>
    <property type="molecule type" value="Genomic_DNA"/>
</dbReference>
<keyword evidence="5 9" id="KW-0812">Transmembrane</keyword>
<reference evidence="10 11" key="1">
    <citation type="submission" date="2017-03" db="EMBL/GenBank/DDBJ databases">
        <authorList>
            <person name="Afonso C.L."/>
            <person name="Miller P.J."/>
            <person name="Scott M.A."/>
            <person name="Spackman E."/>
            <person name="Goraichik I."/>
            <person name="Dimitrov K.M."/>
            <person name="Suarez D.L."/>
            <person name="Swayne D.E."/>
        </authorList>
    </citation>
    <scope>NUCLEOTIDE SEQUENCE [LARGE SCALE GENOMIC DNA]</scope>
    <source>
        <strain evidence="10">SB41UT1</strain>
    </source>
</reference>
<keyword evidence="9" id="KW-0997">Cell inner membrane</keyword>
<proteinExistence type="inferred from homology"/>
<name>A0A1X7AMI3_9GAMM</name>
<comment type="subcellular location">
    <subcellularLocation>
        <location evidence="9">Cell inner membrane</location>
        <topology evidence="9">Multi-pass membrane protein</topology>
    </subcellularLocation>
    <subcellularLocation>
        <location evidence="1">Cell membrane</location>
        <topology evidence="1">Multi-pass membrane protein</topology>
    </subcellularLocation>
</comment>